<evidence type="ECO:0000313" key="3">
    <source>
        <dbReference type="Proteomes" id="UP001626549"/>
    </source>
</evidence>
<dbReference type="RefSeq" id="WP_407327146.1">
    <property type="nucleotide sequence ID" value="NZ_CP136865.1"/>
</dbReference>
<dbReference type="SUPFAM" id="SSF52821">
    <property type="entry name" value="Rhodanese/Cell cycle control phosphatase"/>
    <property type="match status" value="1"/>
</dbReference>
<evidence type="ECO:0000313" key="2">
    <source>
        <dbReference type="EMBL" id="WOJ96469.1"/>
    </source>
</evidence>
<dbReference type="PROSITE" id="PS50206">
    <property type="entry name" value="RHODANESE_3"/>
    <property type="match status" value="1"/>
</dbReference>
<dbReference type="PANTHER" id="PTHR44086">
    <property type="entry name" value="THIOSULFATE SULFURTRANSFERASE RDL2, MITOCHONDRIAL-RELATED"/>
    <property type="match status" value="1"/>
</dbReference>
<sequence>MRSAQELVAAAKSAIVEVSQDEAEAAVLAADVLIDVREGNEFRDGHIGGAMNIPRGLLEFILSTDEALQDRSRGIVLYCKSSGRAALAAKTMQEMGYLHVSSIAGGFDAWQDSGKPVAYPPKPDFD</sequence>
<dbReference type="InterPro" id="IPR001763">
    <property type="entry name" value="Rhodanese-like_dom"/>
</dbReference>
<dbReference type="Proteomes" id="UP001626549">
    <property type="component" value="Chromosome"/>
</dbReference>
<organism evidence="2 3">
    <name type="scientific">Congregibacter brevis</name>
    <dbReference type="NCBI Taxonomy" id="3081201"/>
    <lineage>
        <taxon>Bacteria</taxon>
        <taxon>Pseudomonadati</taxon>
        <taxon>Pseudomonadota</taxon>
        <taxon>Gammaproteobacteria</taxon>
        <taxon>Cellvibrionales</taxon>
        <taxon>Halieaceae</taxon>
        <taxon>Congregibacter</taxon>
    </lineage>
</organism>
<accession>A0ABZ0ID21</accession>
<dbReference type="PANTHER" id="PTHR44086:SF10">
    <property type="entry name" value="THIOSULFATE SULFURTRANSFERASE_RHODANESE-LIKE DOMAIN-CONTAINING PROTEIN 3"/>
    <property type="match status" value="1"/>
</dbReference>
<feature type="domain" description="Rhodanese" evidence="1">
    <location>
        <begin position="27"/>
        <end position="119"/>
    </location>
</feature>
<dbReference type="Pfam" id="PF00581">
    <property type="entry name" value="Rhodanese"/>
    <property type="match status" value="1"/>
</dbReference>
<evidence type="ECO:0000259" key="1">
    <source>
        <dbReference type="PROSITE" id="PS50206"/>
    </source>
</evidence>
<dbReference type="SMART" id="SM00450">
    <property type="entry name" value="RHOD"/>
    <property type="match status" value="1"/>
</dbReference>
<dbReference type="InterPro" id="IPR036873">
    <property type="entry name" value="Rhodanese-like_dom_sf"/>
</dbReference>
<proteinExistence type="predicted"/>
<reference evidence="2 3" key="1">
    <citation type="submission" date="2023-10" db="EMBL/GenBank/DDBJ databases">
        <title>Two novel species belonging to the OM43/NOR5 clade.</title>
        <authorList>
            <person name="Park M."/>
        </authorList>
    </citation>
    <scope>NUCLEOTIDE SEQUENCE [LARGE SCALE GENOMIC DNA]</scope>
    <source>
        <strain evidence="2 3">IMCC45268</strain>
    </source>
</reference>
<dbReference type="EMBL" id="CP136865">
    <property type="protein sequence ID" value="WOJ96469.1"/>
    <property type="molecule type" value="Genomic_DNA"/>
</dbReference>
<keyword evidence="3" id="KW-1185">Reference proteome</keyword>
<name>A0ABZ0ID21_9GAMM</name>
<protein>
    <submittedName>
        <fullName evidence="2">Rhodanese-like domain-containing protein</fullName>
    </submittedName>
</protein>
<gene>
    <name evidence="2" type="ORF">R0137_14615</name>
</gene>
<dbReference type="Gene3D" id="3.40.250.10">
    <property type="entry name" value="Rhodanese-like domain"/>
    <property type="match status" value="1"/>
</dbReference>